<dbReference type="EMBL" id="LAZR01017615">
    <property type="protein sequence ID" value="KKL99684.1"/>
    <property type="molecule type" value="Genomic_DNA"/>
</dbReference>
<feature type="non-terminal residue" evidence="1">
    <location>
        <position position="1"/>
    </location>
</feature>
<comment type="caution">
    <text evidence="1">The sequence shown here is derived from an EMBL/GenBank/DDBJ whole genome shotgun (WGS) entry which is preliminary data.</text>
</comment>
<evidence type="ECO:0000313" key="1">
    <source>
        <dbReference type="EMBL" id="KKL99684.1"/>
    </source>
</evidence>
<sequence>FGDGRNKGAIMKRASPNSSIYYTSGQAEKLKRLAEKFGYFQKRGVGTGTIGSVSQLVRAIADGDLKITISKDKGP</sequence>
<gene>
    <name evidence="1" type="ORF">LCGC14_1812020</name>
</gene>
<name>A0A0F9GLA0_9ZZZZ</name>
<dbReference type="AlphaFoldDB" id="A0A0F9GLA0"/>
<accession>A0A0F9GLA0</accession>
<proteinExistence type="predicted"/>
<reference evidence="1" key="1">
    <citation type="journal article" date="2015" name="Nature">
        <title>Complex archaea that bridge the gap between prokaryotes and eukaryotes.</title>
        <authorList>
            <person name="Spang A."/>
            <person name="Saw J.H."/>
            <person name="Jorgensen S.L."/>
            <person name="Zaremba-Niedzwiedzka K."/>
            <person name="Martijn J."/>
            <person name="Lind A.E."/>
            <person name="van Eijk R."/>
            <person name="Schleper C."/>
            <person name="Guy L."/>
            <person name="Ettema T.J."/>
        </authorList>
    </citation>
    <scope>NUCLEOTIDE SEQUENCE</scope>
</reference>
<organism evidence="1">
    <name type="scientific">marine sediment metagenome</name>
    <dbReference type="NCBI Taxonomy" id="412755"/>
    <lineage>
        <taxon>unclassified sequences</taxon>
        <taxon>metagenomes</taxon>
        <taxon>ecological metagenomes</taxon>
    </lineage>
</organism>
<protein>
    <submittedName>
        <fullName evidence="1">Uncharacterized protein</fullName>
    </submittedName>
</protein>